<feature type="signal peptide" evidence="2">
    <location>
        <begin position="1"/>
        <end position="20"/>
    </location>
</feature>
<evidence type="ECO:0000256" key="1">
    <source>
        <dbReference type="SAM" id="MobiDB-lite"/>
    </source>
</evidence>
<evidence type="ECO:0000256" key="2">
    <source>
        <dbReference type="SAM" id="SignalP"/>
    </source>
</evidence>
<evidence type="ECO:0000313" key="4">
    <source>
        <dbReference type="Proteomes" id="UP001597042"/>
    </source>
</evidence>
<keyword evidence="4" id="KW-1185">Reference proteome</keyword>
<protein>
    <submittedName>
        <fullName evidence="3">Uncharacterized protein</fullName>
    </submittedName>
</protein>
<organism evidence="3 4">
    <name type="scientific">Microbacterium koreense</name>
    <dbReference type="NCBI Taxonomy" id="323761"/>
    <lineage>
        <taxon>Bacteria</taxon>
        <taxon>Bacillati</taxon>
        <taxon>Actinomycetota</taxon>
        <taxon>Actinomycetes</taxon>
        <taxon>Micrococcales</taxon>
        <taxon>Microbacteriaceae</taxon>
        <taxon>Microbacterium</taxon>
    </lineage>
</organism>
<accession>A0ABW2ZSV6</accession>
<name>A0ABW2ZSV6_9MICO</name>
<comment type="caution">
    <text evidence="3">The sequence shown here is derived from an EMBL/GenBank/DDBJ whole genome shotgun (WGS) entry which is preliminary data.</text>
</comment>
<proteinExistence type="predicted"/>
<dbReference type="EMBL" id="JBHTIM010000001">
    <property type="protein sequence ID" value="MFD0781737.1"/>
    <property type="molecule type" value="Genomic_DNA"/>
</dbReference>
<keyword evidence="2" id="KW-0732">Signal</keyword>
<reference evidence="4" key="1">
    <citation type="journal article" date="2019" name="Int. J. Syst. Evol. Microbiol.">
        <title>The Global Catalogue of Microorganisms (GCM) 10K type strain sequencing project: providing services to taxonomists for standard genome sequencing and annotation.</title>
        <authorList>
            <consortium name="The Broad Institute Genomics Platform"/>
            <consortium name="The Broad Institute Genome Sequencing Center for Infectious Disease"/>
            <person name="Wu L."/>
            <person name="Ma J."/>
        </authorList>
    </citation>
    <scope>NUCLEOTIDE SEQUENCE [LARGE SCALE GENOMIC DNA]</scope>
    <source>
        <strain evidence="4">CCUG 50754</strain>
    </source>
</reference>
<feature type="region of interest" description="Disordered" evidence="1">
    <location>
        <begin position="42"/>
        <end position="70"/>
    </location>
</feature>
<sequence length="252" mass="25516">MRLTATLLLALVLGVSPTTAGDECGFGGWGSTCSVTNSGSQVEIGASTTSPGSPAGPSGTAGGAKSPPEATVDIEEDCGLLGCRPGYTVVTFPDVTIGDLAAFRPASPSLQTEPAGFAVVGLPSNLVAQAPAQTLQGTLLGWEVSVRFTPAGFVLDHGDGTTSQTASGGVSWASLGLPQFSPTATSHVYRDRGEVTARTTVHYSAAVDFGTGWRPVPGYVTATSDGHRIRVVEAATALVRATCDERPHGPGC</sequence>
<dbReference type="RefSeq" id="WP_378749324.1">
    <property type="nucleotide sequence ID" value="NZ_JBHSSV010000001.1"/>
</dbReference>
<feature type="chain" id="PRO_5046832948" evidence="2">
    <location>
        <begin position="21"/>
        <end position="252"/>
    </location>
</feature>
<gene>
    <name evidence="3" type="ORF">ACFQZV_10580</name>
</gene>
<evidence type="ECO:0000313" key="3">
    <source>
        <dbReference type="EMBL" id="MFD0781737.1"/>
    </source>
</evidence>
<dbReference type="Proteomes" id="UP001597042">
    <property type="component" value="Unassembled WGS sequence"/>
</dbReference>
<feature type="compositionally biased region" description="Low complexity" evidence="1">
    <location>
        <begin position="45"/>
        <end position="68"/>
    </location>
</feature>